<accession>A0A6A5VS21</accession>
<dbReference type="PANTHER" id="PTHR34365">
    <property type="entry name" value="ENOLASE (DUF1399)"/>
    <property type="match status" value="1"/>
</dbReference>
<protein>
    <recommendedName>
        <fullName evidence="4">Glycine-rich domain-containing protein</fullName>
    </recommendedName>
</protein>
<sequence>MPPPLPTRRQSRQNSHRHHAIQSLDKQTGAPPPYSPRSHVAPETPDIGDFDFSASPLELPTAADCVTHLMLLHAFAKLRHDVGNCEGLYGIEFERLANAKEPEVSVQSVNETPQRMHGEGSAVTPADARSMEDLGTLTERLREKRWTIFVTKAVDRFQKWWESLPSDSAYFNSAYFNSALEMDHFDSARSPSQRPLTEWPTSGDGMDEYMHRNLPPLDVLMVWHSYMLNPRVYLEDCMRMGKHRQWRTSVPWKLIYDSIDDSFEYHPPSASKDTKDILVQYTQPPTHKSLEAMKACLSDDFGYASQRFQELCPRCNLIITHEKLHVGKFINDVASLRTLKLPLPGTVLATWGVPELVVRGKTPGTHDPFFPNRVAAQLESFAPNALSNTMEKLSMKSIKDGFKRVMNSRSTIRLVNSEQHNTQNLAVGSKIAVRRMLSHYWDNSSPFGLDLVGAVIRQASFVQKMVKIDWLHSPSLFTTMQRSIVKYHRFMRIIAENFSKSAVPTLDVDLAWHTHQLTPKVYYTYTVSETRRFINHDDKIPGKALDKAFVWTSEVYEKQYGTPYTECACWYCEATREPLRSSLTNRIFSSTPALDIQKISSYKLCKNASTGPHISSHNALVIPESARQRRAELNMLDMQYAKVRKRYEKKKRGNETPTRETDACVYGPYGYPMYYPAYYPVGVPYYADPSCEHSGGDRTTGGGCIAGTCAEGASVGNCANPSNKPACRSSCGGTGGSNVCIYSVGCEGCSSGGGNGGGGCGGGGDSGGGGCGGGGGE</sequence>
<dbReference type="Pfam" id="PF07173">
    <property type="entry name" value="GRDP-like"/>
    <property type="match status" value="1"/>
</dbReference>
<reference evidence="2" key="1">
    <citation type="journal article" date="2020" name="Stud. Mycol.">
        <title>101 Dothideomycetes genomes: a test case for predicting lifestyles and emergence of pathogens.</title>
        <authorList>
            <person name="Haridas S."/>
            <person name="Albert R."/>
            <person name="Binder M."/>
            <person name="Bloem J."/>
            <person name="Labutti K."/>
            <person name="Salamov A."/>
            <person name="Andreopoulos B."/>
            <person name="Baker S."/>
            <person name="Barry K."/>
            <person name="Bills G."/>
            <person name="Bluhm B."/>
            <person name="Cannon C."/>
            <person name="Castanera R."/>
            <person name="Culley D."/>
            <person name="Daum C."/>
            <person name="Ezra D."/>
            <person name="Gonzalez J."/>
            <person name="Henrissat B."/>
            <person name="Kuo A."/>
            <person name="Liang C."/>
            <person name="Lipzen A."/>
            <person name="Lutzoni F."/>
            <person name="Magnuson J."/>
            <person name="Mondo S."/>
            <person name="Nolan M."/>
            <person name="Ohm R."/>
            <person name="Pangilinan J."/>
            <person name="Park H.-J."/>
            <person name="Ramirez L."/>
            <person name="Alfaro M."/>
            <person name="Sun H."/>
            <person name="Tritt A."/>
            <person name="Yoshinaga Y."/>
            <person name="Zwiers L.-H."/>
            <person name="Turgeon B."/>
            <person name="Goodwin S."/>
            <person name="Spatafora J."/>
            <person name="Crous P."/>
            <person name="Grigoriev I."/>
        </authorList>
    </citation>
    <scope>NUCLEOTIDE SEQUENCE</scope>
    <source>
        <strain evidence="2">CBS 107.79</strain>
    </source>
</reference>
<dbReference type="OrthoDB" id="2684236at2759"/>
<evidence type="ECO:0000256" key="1">
    <source>
        <dbReference type="SAM" id="MobiDB-lite"/>
    </source>
</evidence>
<name>A0A6A5VS21_9PLEO</name>
<dbReference type="AlphaFoldDB" id="A0A6A5VS21"/>
<dbReference type="PANTHER" id="PTHR34365:SF7">
    <property type="entry name" value="GLYCINE-RICH DOMAIN-CONTAINING PROTEIN 1"/>
    <property type="match status" value="1"/>
</dbReference>
<evidence type="ECO:0008006" key="4">
    <source>
        <dbReference type="Google" id="ProtNLM"/>
    </source>
</evidence>
<gene>
    <name evidence="2" type="ORF">BU23DRAFT_524073</name>
</gene>
<evidence type="ECO:0000313" key="2">
    <source>
        <dbReference type="EMBL" id="KAF1979370.1"/>
    </source>
</evidence>
<keyword evidence="3" id="KW-1185">Reference proteome</keyword>
<dbReference type="Proteomes" id="UP000800036">
    <property type="component" value="Unassembled WGS sequence"/>
</dbReference>
<feature type="compositionally biased region" description="Basic residues" evidence="1">
    <location>
        <begin position="9"/>
        <end position="20"/>
    </location>
</feature>
<feature type="region of interest" description="Disordered" evidence="1">
    <location>
        <begin position="104"/>
        <end position="126"/>
    </location>
</feature>
<dbReference type="EMBL" id="ML976658">
    <property type="protein sequence ID" value="KAF1979370.1"/>
    <property type="molecule type" value="Genomic_DNA"/>
</dbReference>
<dbReference type="InterPro" id="IPR009836">
    <property type="entry name" value="GRDP-like"/>
</dbReference>
<organism evidence="2 3">
    <name type="scientific">Bimuria novae-zelandiae CBS 107.79</name>
    <dbReference type="NCBI Taxonomy" id="1447943"/>
    <lineage>
        <taxon>Eukaryota</taxon>
        <taxon>Fungi</taxon>
        <taxon>Dikarya</taxon>
        <taxon>Ascomycota</taxon>
        <taxon>Pezizomycotina</taxon>
        <taxon>Dothideomycetes</taxon>
        <taxon>Pleosporomycetidae</taxon>
        <taxon>Pleosporales</taxon>
        <taxon>Massarineae</taxon>
        <taxon>Didymosphaeriaceae</taxon>
        <taxon>Bimuria</taxon>
    </lineage>
</organism>
<proteinExistence type="predicted"/>
<evidence type="ECO:0000313" key="3">
    <source>
        <dbReference type="Proteomes" id="UP000800036"/>
    </source>
</evidence>
<feature type="region of interest" description="Disordered" evidence="1">
    <location>
        <begin position="1"/>
        <end position="49"/>
    </location>
</feature>